<protein>
    <submittedName>
        <fullName evidence="1">Helix-turn-helix domain-containing protein</fullName>
    </submittedName>
</protein>
<dbReference type="Proteomes" id="UP001595704">
    <property type="component" value="Unassembled WGS sequence"/>
</dbReference>
<comment type="caution">
    <text evidence="1">The sequence shown here is derived from an EMBL/GenBank/DDBJ whole genome shotgun (WGS) entry which is preliminary data.</text>
</comment>
<dbReference type="SUPFAM" id="SSF46894">
    <property type="entry name" value="C-terminal effector domain of the bipartite response regulators"/>
    <property type="match status" value="1"/>
</dbReference>
<gene>
    <name evidence="1" type="ORF">ACFONL_00180</name>
</gene>
<dbReference type="InterPro" id="IPR016032">
    <property type="entry name" value="Sig_transdc_resp-reg_C-effctor"/>
</dbReference>
<sequence>MFNARGEIVERQTLVEALGEDVYEFNYSHLDTIVSRLRKRAMKANMILPFHAVRGAGFTFPS</sequence>
<reference evidence="2" key="1">
    <citation type="journal article" date="2019" name="Int. J. Syst. Evol. Microbiol.">
        <title>The Global Catalogue of Microorganisms (GCM) 10K type strain sequencing project: providing services to taxonomists for standard genome sequencing and annotation.</title>
        <authorList>
            <consortium name="The Broad Institute Genomics Platform"/>
            <consortium name="The Broad Institute Genome Sequencing Center for Infectious Disease"/>
            <person name="Wu L."/>
            <person name="Ma J."/>
        </authorList>
    </citation>
    <scope>NUCLEOTIDE SEQUENCE [LARGE SCALE GENOMIC DNA]</scope>
    <source>
        <strain evidence="2">KCTC 42282</strain>
    </source>
</reference>
<dbReference type="InterPro" id="IPR036388">
    <property type="entry name" value="WH-like_DNA-bd_sf"/>
</dbReference>
<keyword evidence="2" id="KW-1185">Reference proteome</keyword>
<organism evidence="1 2">
    <name type="scientific">Camelimonas fluminis</name>
    <dbReference type="NCBI Taxonomy" id="1576911"/>
    <lineage>
        <taxon>Bacteria</taxon>
        <taxon>Pseudomonadati</taxon>
        <taxon>Pseudomonadota</taxon>
        <taxon>Alphaproteobacteria</taxon>
        <taxon>Hyphomicrobiales</taxon>
        <taxon>Chelatococcaceae</taxon>
        <taxon>Camelimonas</taxon>
    </lineage>
</organism>
<proteinExistence type="predicted"/>
<dbReference type="Gene3D" id="1.10.10.10">
    <property type="entry name" value="Winged helix-like DNA-binding domain superfamily/Winged helix DNA-binding domain"/>
    <property type="match status" value="1"/>
</dbReference>
<dbReference type="EMBL" id="JBHRYC010000005">
    <property type="protein sequence ID" value="MFC3635815.1"/>
    <property type="molecule type" value="Genomic_DNA"/>
</dbReference>
<evidence type="ECO:0000313" key="1">
    <source>
        <dbReference type="EMBL" id="MFC3635815.1"/>
    </source>
</evidence>
<dbReference type="RefSeq" id="WP_191321588.1">
    <property type="nucleotide sequence ID" value="NZ_BNCG01000159.1"/>
</dbReference>
<evidence type="ECO:0000313" key="2">
    <source>
        <dbReference type="Proteomes" id="UP001595704"/>
    </source>
</evidence>
<accession>A0ABV7UAZ2</accession>
<name>A0ABV7UAZ2_9HYPH</name>